<keyword evidence="7" id="KW-0677">Repeat</keyword>
<evidence type="ECO:0000256" key="5">
    <source>
        <dbReference type="ARBA" id="ARBA00022602"/>
    </source>
</evidence>
<comment type="similarity">
    <text evidence="2">Belongs to the protein prenyltransferase subunit alpha family.</text>
</comment>
<dbReference type="OMA" id="WAIRTFN"/>
<dbReference type="GO" id="GO:0005953">
    <property type="term" value="C:CAAX-protein geranylgeranyltransferase complex"/>
    <property type="evidence" value="ECO:0007669"/>
    <property type="project" value="TreeGrafter"/>
</dbReference>
<comment type="subunit">
    <text evidence="18">Heterodimer of FNTA and FNTB (farnesyltransferase). Heterodimer of FNTA and PGGT1B (geranylgeranyltransferase).</text>
</comment>
<dbReference type="EC" id="2.5.1.59" evidence="3"/>
<dbReference type="PANTHER" id="PTHR11129:SF1">
    <property type="entry name" value="PROTEIN FARNESYLTRANSFERASE_GERANYLGERANYLTRANSFERASE TYPE-1 SUBUNIT ALPHA"/>
    <property type="match status" value="1"/>
</dbReference>
<comment type="catalytic activity">
    <reaction evidence="16">
        <text>geranylgeranyl diphosphate + L-cysteinyl-[protein] = S-geranylgeranyl-L-cysteinyl-[protein] + diphosphate</text>
        <dbReference type="Rhea" id="RHEA:21240"/>
        <dbReference type="Rhea" id="RHEA-COMP:10131"/>
        <dbReference type="Rhea" id="RHEA-COMP:11537"/>
        <dbReference type="ChEBI" id="CHEBI:29950"/>
        <dbReference type="ChEBI" id="CHEBI:33019"/>
        <dbReference type="ChEBI" id="CHEBI:57533"/>
        <dbReference type="ChEBI" id="CHEBI:86021"/>
        <dbReference type="EC" id="2.5.1.59"/>
    </reaction>
</comment>
<protein>
    <recommendedName>
        <fullName evidence="10">Protein farnesyltransferase/geranylgeranyltransferase type-1 subunit alpha</fullName>
        <ecNumber evidence="4">2.5.1.58</ecNumber>
        <ecNumber evidence="3">2.5.1.59</ecNumber>
    </recommendedName>
    <alternativeName>
        <fullName evidence="13">CAAX farnesyltransferase subunit alpha</fullName>
    </alternativeName>
    <alternativeName>
        <fullName evidence="12">FTase-alpha</fullName>
    </alternativeName>
    <alternativeName>
        <fullName evidence="11">Ras proteins prenyltransferase subunit alpha</fullName>
    </alternativeName>
    <alternativeName>
        <fullName evidence="14">Type I protein geranyl-geranyltransferase subunit alpha</fullName>
    </alternativeName>
</protein>
<dbReference type="EC" id="2.5.1.58" evidence="4"/>
<comment type="catalytic activity">
    <reaction evidence="15">
        <text>L-cysteinyl-[protein] + (2E,6E)-farnesyl diphosphate = S-(2E,6E)-farnesyl-L-cysteinyl-[protein] + diphosphate</text>
        <dbReference type="Rhea" id="RHEA:13345"/>
        <dbReference type="Rhea" id="RHEA-COMP:10131"/>
        <dbReference type="Rhea" id="RHEA-COMP:11535"/>
        <dbReference type="ChEBI" id="CHEBI:29950"/>
        <dbReference type="ChEBI" id="CHEBI:33019"/>
        <dbReference type="ChEBI" id="CHEBI:86019"/>
        <dbReference type="ChEBI" id="CHEBI:175763"/>
        <dbReference type="EC" id="2.5.1.58"/>
    </reaction>
</comment>
<dbReference type="Pfam" id="PF01239">
    <property type="entry name" value="PPTA"/>
    <property type="match status" value="5"/>
</dbReference>
<dbReference type="RefSeq" id="XP_020893369.1">
    <property type="nucleotide sequence ID" value="XM_021037710.2"/>
</dbReference>
<accession>A0A913WSC6</accession>
<evidence type="ECO:0000256" key="10">
    <source>
        <dbReference type="ARBA" id="ARBA00040965"/>
    </source>
</evidence>
<evidence type="ECO:0000256" key="7">
    <source>
        <dbReference type="ARBA" id="ARBA00022737"/>
    </source>
</evidence>
<dbReference type="GO" id="GO:0004660">
    <property type="term" value="F:protein farnesyltransferase activity"/>
    <property type="evidence" value="ECO:0007669"/>
    <property type="project" value="UniProtKB-EC"/>
</dbReference>
<keyword evidence="9" id="KW-0007">Acetylation</keyword>
<evidence type="ECO:0000256" key="1">
    <source>
        <dbReference type="ARBA" id="ARBA00001946"/>
    </source>
</evidence>
<keyword evidence="5" id="KW-0637">Prenyltransferase</keyword>
<dbReference type="AlphaFoldDB" id="A0A913WSC6"/>
<dbReference type="GO" id="GO:0004662">
    <property type="term" value="F:CAAX-protein geranylgeranyltransferase activity"/>
    <property type="evidence" value="ECO:0007669"/>
    <property type="project" value="UniProtKB-EC"/>
</dbReference>
<evidence type="ECO:0000256" key="17">
    <source>
        <dbReference type="ARBA" id="ARBA00055408"/>
    </source>
</evidence>
<dbReference type="EnsemblMetazoa" id="XM_021037710.2">
    <property type="protein sequence ID" value="XP_020893369.1"/>
    <property type="gene ID" value="LOC110232498"/>
</dbReference>
<dbReference type="OrthoDB" id="272289at2759"/>
<organism evidence="19 20">
    <name type="scientific">Exaiptasia diaphana</name>
    <name type="common">Tropical sea anemone</name>
    <name type="synonym">Aiptasia pulchella</name>
    <dbReference type="NCBI Taxonomy" id="2652724"/>
    <lineage>
        <taxon>Eukaryota</taxon>
        <taxon>Metazoa</taxon>
        <taxon>Cnidaria</taxon>
        <taxon>Anthozoa</taxon>
        <taxon>Hexacorallia</taxon>
        <taxon>Actiniaria</taxon>
        <taxon>Aiptasiidae</taxon>
        <taxon>Exaiptasia</taxon>
    </lineage>
</organism>
<sequence>MADSSEEEGQDSFVLYRDREEWKDVTPVPQDDGPNPVVSIAYSERFKDVYDYFRAILKSGEMSERVLALTEEAIGLNAANYTVWHYRRLLLKALNKDLAEELNYVSVVIEEQPKNYQVWYHRRMVVDWLNDASQELDFTSSILRPDAKNYHAWQHRQWVIKKFNLWENELEYVDKLLTEDLRNNSAWNQRYFVLSHLGFTDEVIHQEVKFAMDLIEKVPNNESAWNYLKGVLSKHGLAKYPGLKDTLVEMYTRGIDSPYLMATLIDIYEEELESETAEPRTLDKAVELCQKLSTDVDYIRREYWNYVCRGLQNKYG</sequence>
<evidence type="ECO:0000313" key="20">
    <source>
        <dbReference type="Proteomes" id="UP000887567"/>
    </source>
</evidence>
<dbReference type="PROSITE" id="PS51147">
    <property type="entry name" value="PFTA"/>
    <property type="match status" value="5"/>
</dbReference>
<evidence type="ECO:0000256" key="18">
    <source>
        <dbReference type="ARBA" id="ARBA00063604"/>
    </source>
</evidence>
<evidence type="ECO:0000256" key="9">
    <source>
        <dbReference type="ARBA" id="ARBA00022990"/>
    </source>
</evidence>
<evidence type="ECO:0000256" key="16">
    <source>
        <dbReference type="ARBA" id="ARBA00050428"/>
    </source>
</evidence>
<proteinExistence type="inferred from homology"/>
<dbReference type="GO" id="GO:0005965">
    <property type="term" value="C:protein farnesyltransferase complex"/>
    <property type="evidence" value="ECO:0007669"/>
    <property type="project" value="TreeGrafter"/>
</dbReference>
<evidence type="ECO:0000256" key="4">
    <source>
        <dbReference type="ARBA" id="ARBA00012702"/>
    </source>
</evidence>
<evidence type="ECO:0000256" key="11">
    <source>
        <dbReference type="ARBA" id="ARBA00041392"/>
    </source>
</evidence>
<dbReference type="GeneID" id="110232498"/>
<dbReference type="KEGG" id="epa:110232498"/>
<evidence type="ECO:0000256" key="13">
    <source>
        <dbReference type="ARBA" id="ARBA00043086"/>
    </source>
</evidence>
<keyword evidence="8" id="KW-0460">Magnesium</keyword>
<evidence type="ECO:0000256" key="15">
    <source>
        <dbReference type="ARBA" id="ARBA00050225"/>
    </source>
</evidence>
<dbReference type="InterPro" id="IPR002088">
    <property type="entry name" value="Prenyl_trans_a"/>
</dbReference>
<evidence type="ECO:0000256" key="3">
    <source>
        <dbReference type="ARBA" id="ARBA00012700"/>
    </source>
</evidence>
<comment type="function">
    <text evidence="17">Essential subunit of both the farnesyltransferase and the geranylgeranyltransferase complex. Contributes to the transfer of a farnesyl or geranylgeranyl moiety from farnesyl or geranylgeranyl diphosphate to a cysteine at the fourth position from the C-terminus of several proteins having the C-terminal sequence Cys-aliphatic-aliphatic-X. May positively regulate neuromuscular junction development downstream of MUSK via its function in RAC1 prenylation and activation.</text>
</comment>
<evidence type="ECO:0000256" key="6">
    <source>
        <dbReference type="ARBA" id="ARBA00022679"/>
    </source>
</evidence>
<dbReference type="PANTHER" id="PTHR11129">
    <property type="entry name" value="PROTEIN FARNESYLTRANSFERASE ALPHA SUBUNIT/RAB GERANYLGERANYL TRANSFERASE ALPHA SUBUNIT"/>
    <property type="match status" value="1"/>
</dbReference>
<evidence type="ECO:0000256" key="8">
    <source>
        <dbReference type="ARBA" id="ARBA00022842"/>
    </source>
</evidence>
<evidence type="ECO:0000313" key="19">
    <source>
        <dbReference type="EnsemblMetazoa" id="XP_020893369.1"/>
    </source>
</evidence>
<comment type="cofactor">
    <cofactor evidence="1">
        <name>Mg(2+)</name>
        <dbReference type="ChEBI" id="CHEBI:18420"/>
    </cofactor>
</comment>
<dbReference type="Proteomes" id="UP000887567">
    <property type="component" value="Unplaced"/>
</dbReference>
<keyword evidence="20" id="KW-1185">Reference proteome</keyword>
<reference evidence="19" key="1">
    <citation type="submission" date="2022-11" db="UniProtKB">
        <authorList>
            <consortium name="EnsemblMetazoa"/>
        </authorList>
    </citation>
    <scope>IDENTIFICATION</scope>
</reference>
<evidence type="ECO:0000256" key="2">
    <source>
        <dbReference type="ARBA" id="ARBA00006734"/>
    </source>
</evidence>
<keyword evidence="6" id="KW-0808">Transferase</keyword>
<name>A0A913WSC6_EXADI</name>
<dbReference type="SUPFAM" id="SSF48439">
    <property type="entry name" value="Protein prenylyltransferase"/>
    <property type="match status" value="1"/>
</dbReference>
<dbReference type="FunFam" id="1.25.40.120:FF:000002">
    <property type="entry name" value="Protein farnesyltransferase/geranylgeranyltransferase type-1 subunit alpha"/>
    <property type="match status" value="1"/>
</dbReference>
<evidence type="ECO:0000256" key="12">
    <source>
        <dbReference type="ARBA" id="ARBA00042436"/>
    </source>
</evidence>
<dbReference type="Gene3D" id="1.25.40.120">
    <property type="entry name" value="Protein prenylyltransferase"/>
    <property type="match status" value="1"/>
</dbReference>
<evidence type="ECO:0000256" key="14">
    <source>
        <dbReference type="ARBA" id="ARBA00043219"/>
    </source>
</evidence>